<dbReference type="eggNOG" id="KOG0897">
    <property type="taxonomic scope" value="Eukaryota"/>
</dbReference>
<organism evidence="7 8">
    <name type="scientific">Auricularia subglabra (strain TFB-10046 / SS5)</name>
    <name type="common">White-rot fungus</name>
    <name type="synonym">Auricularia delicata (strain TFB10046)</name>
    <dbReference type="NCBI Taxonomy" id="717982"/>
    <lineage>
        <taxon>Eukaryota</taxon>
        <taxon>Fungi</taxon>
        <taxon>Dikarya</taxon>
        <taxon>Basidiomycota</taxon>
        <taxon>Agaricomycotina</taxon>
        <taxon>Agaricomycetes</taxon>
        <taxon>Auriculariales</taxon>
        <taxon>Auriculariaceae</taxon>
        <taxon>Auricularia</taxon>
    </lineage>
</organism>
<proteinExistence type="predicted"/>
<dbReference type="KEGG" id="adl:AURDEDRAFT_115746"/>
<evidence type="ECO:0000259" key="6">
    <source>
        <dbReference type="PROSITE" id="PS50127"/>
    </source>
</evidence>
<dbReference type="OrthoDB" id="109543at2759"/>
<dbReference type="SUPFAM" id="SSF54495">
    <property type="entry name" value="UBC-like"/>
    <property type="match status" value="1"/>
</dbReference>
<dbReference type="InParanoid" id="J0DCW3"/>
<dbReference type="AlphaFoldDB" id="J0DCW3"/>
<protein>
    <recommendedName>
        <fullName evidence="6">UBC core domain-containing protein</fullName>
    </recommendedName>
</protein>
<evidence type="ECO:0000256" key="3">
    <source>
        <dbReference type="ARBA" id="ARBA00022695"/>
    </source>
</evidence>
<keyword evidence="1" id="KW-0328">Glycosyltransferase</keyword>
<keyword evidence="4" id="KW-0520">NAD</keyword>
<feature type="compositionally biased region" description="Low complexity" evidence="5">
    <location>
        <begin position="24"/>
        <end position="36"/>
    </location>
</feature>
<evidence type="ECO:0000256" key="2">
    <source>
        <dbReference type="ARBA" id="ARBA00022679"/>
    </source>
</evidence>
<sequence length="1148" mass="127248">MRRTRSLAGPDETTGTASKKQKTAPSAAPASSSAAAMDEDVYMDMDDYDAEPEPPMPTPKATPVLRGRKRFLADVGDMKAAVNKGLEVAGMRLKGLRQGDEEGSVEFRVIHDGATLTSLSLTVTDTSSYPNDHSYICFALDDIPPDLLPVVEAIGTYPSKPLDATLTRILRSLALAASGQTSQDEDSQSLQDDGSEAGVEGLDAYDEDYMFISQNSGPDDSAIQSALKRDFLEVVAAGYQPGLIRFGGDDFVLSVSVPVLNLQVPTRALVAWDRRLLSASRYLTLVVSGLHARWPAIASDGSLIGVANPRFHVGLSPKYKPSIASVTHAVKNFALKDDDLEAEIEPEVEALDPDLDPWEQELRAQQRERERLAALPVDDNAFERFSLSSSLDSLLDQQLLAIVRLRLKFGLGWAGAELLHWSCDKMQRTPEDMYSTYKDHLVQADKEEQSVARNYNLPPDPIREREDPSHINLLMVAFCYVVRRLAMCTRFCLVCHRRIESEYEALKPYVCADKLCTYQYYSLNFGPSIEYEVEANTEVVDLLVSLTYVSCYEGQLDNGLPIGMGLRVPIPPQGIKSMSPPAWSGAMIAQPGVVQPVTHVVPQNTEIPPQGPDGLVDFDMLPLDYQRASVVQLLDSLPPVADMKKYLDRARGKGKLRLSKMDSNILPAAWGIFRWAIASCTAYLEEILDEDEMVHNIDKTWRQFRFSVGAPDAEAHFKANVDAAKREDRNAATYPSLYAFHGSPLRNWHSIIREGLQLRPPIHGRAYGHGVYFAKDGSISMGTYATRGSCKWKNSAMCPTACVALTEIVNLPDKFVSKQPYFVIAETSWMITRYLLVATAGYSPAAYGLPPAPDTSNAHSQQAPQFLNLDPAHPLTLNQKFVQIPEQQHKLQQLVDKRRAEQQEAEFDTEDVAIFSAGDAPPAAPTASTSTQTVRRVNTTPDWVHNAAWVDPTTYRLLPPPTDASSSATMAVQRELRTMIKEQASAERLDELGWYMPESLMSDNLFQWMVEMHSFDPELPLAIDMKAKGVNSLLFEIRFPSSFPHAPPFFRIIKPRLLPFIQGGGGHVTGGGSICMDLLVADGWLPSYSISAILLQIKLAISNLDPRPARLAQNWHVPYDIGEALEGYKRAARTHNWTVPPNFERLLR</sequence>
<dbReference type="Proteomes" id="UP000006514">
    <property type="component" value="Unassembled WGS sequence"/>
</dbReference>
<dbReference type="InterPro" id="IPR012317">
    <property type="entry name" value="Poly(ADP-ribose)pol_cat_dom"/>
</dbReference>
<feature type="domain" description="UBC core" evidence="6">
    <location>
        <begin position="967"/>
        <end position="1148"/>
    </location>
</feature>
<evidence type="ECO:0000313" key="8">
    <source>
        <dbReference type="Proteomes" id="UP000006514"/>
    </source>
</evidence>
<accession>J0DCW3</accession>
<evidence type="ECO:0000313" key="7">
    <source>
        <dbReference type="EMBL" id="EJD40876.1"/>
    </source>
</evidence>
<dbReference type="InterPro" id="IPR016135">
    <property type="entry name" value="UBQ-conjugating_enzyme/RWD"/>
</dbReference>
<feature type="compositionally biased region" description="Acidic residues" evidence="5">
    <location>
        <begin position="37"/>
        <end position="52"/>
    </location>
</feature>
<dbReference type="EMBL" id="JH687798">
    <property type="protein sequence ID" value="EJD40876.1"/>
    <property type="molecule type" value="Genomic_DNA"/>
</dbReference>
<keyword evidence="3" id="KW-0548">Nucleotidyltransferase</keyword>
<evidence type="ECO:0000256" key="1">
    <source>
        <dbReference type="ARBA" id="ARBA00022676"/>
    </source>
</evidence>
<dbReference type="CDD" id="cd23802">
    <property type="entry name" value="UBCc_UBE2Q"/>
    <property type="match status" value="1"/>
</dbReference>
<gene>
    <name evidence="7" type="ORF">AURDEDRAFT_115746</name>
</gene>
<dbReference type="GO" id="GO:0003950">
    <property type="term" value="F:NAD+ poly-ADP-ribosyltransferase activity"/>
    <property type="evidence" value="ECO:0007669"/>
    <property type="project" value="InterPro"/>
</dbReference>
<keyword evidence="8" id="KW-1185">Reference proteome</keyword>
<dbReference type="Pfam" id="PF00644">
    <property type="entry name" value="PARP"/>
    <property type="match status" value="1"/>
</dbReference>
<name>J0DCW3_AURST</name>
<evidence type="ECO:0000256" key="5">
    <source>
        <dbReference type="SAM" id="MobiDB-lite"/>
    </source>
</evidence>
<dbReference type="InterPro" id="IPR051838">
    <property type="entry name" value="ARTD_PARP"/>
</dbReference>
<dbReference type="GO" id="GO:0016779">
    <property type="term" value="F:nucleotidyltransferase activity"/>
    <property type="evidence" value="ECO:0007669"/>
    <property type="project" value="UniProtKB-KW"/>
</dbReference>
<reference evidence="8" key="1">
    <citation type="journal article" date="2012" name="Science">
        <title>The Paleozoic origin of enzymatic lignin decomposition reconstructed from 31 fungal genomes.</title>
        <authorList>
            <person name="Floudas D."/>
            <person name="Binder M."/>
            <person name="Riley R."/>
            <person name="Barry K."/>
            <person name="Blanchette R.A."/>
            <person name="Henrissat B."/>
            <person name="Martinez A.T."/>
            <person name="Otillar R."/>
            <person name="Spatafora J.W."/>
            <person name="Yadav J.S."/>
            <person name="Aerts A."/>
            <person name="Benoit I."/>
            <person name="Boyd A."/>
            <person name="Carlson A."/>
            <person name="Copeland A."/>
            <person name="Coutinho P.M."/>
            <person name="de Vries R.P."/>
            <person name="Ferreira P."/>
            <person name="Findley K."/>
            <person name="Foster B."/>
            <person name="Gaskell J."/>
            <person name="Glotzer D."/>
            <person name="Gorecki P."/>
            <person name="Heitman J."/>
            <person name="Hesse C."/>
            <person name="Hori C."/>
            <person name="Igarashi K."/>
            <person name="Jurgens J.A."/>
            <person name="Kallen N."/>
            <person name="Kersten P."/>
            <person name="Kohler A."/>
            <person name="Kuees U."/>
            <person name="Kumar T.K.A."/>
            <person name="Kuo A."/>
            <person name="LaButti K."/>
            <person name="Larrondo L.F."/>
            <person name="Lindquist E."/>
            <person name="Ling A."/>
            <person name="Lombard V."/>
            <person name="Lucas S."/>
            <person name="Lundell T."/>
            <person name="Martin R."/>
            <person name="McLaughlin D.J."/>
            <person name="Morgenstern I."/>
            <person name="Morin E."/>
            <person name="Murat C."/>
            <person name="Nagy L.G."/>
            <person name="Nolan M."/>
            <person name="Ohm R.A."/>
            <person name="Patyshakuliyeva A."/>
            <person name="Rokas A."/>
            <person name="Ruiz-Duenas F.J."/>
            <person name="Sabat G."/>
            <person name="Salamov A."/>
            <person name="Samejima M."/>
            <person name="Schmutz J."/>
            <person name="Slot J.C."/>
            <person name="St John F."/>
            <person name="Stenlid J."/>
            <person name="Sun H."/>
            <person name="Sun S."/>
            <person name="Syed K."/>
            <person name="Tsang A."/>
            <person name="Wiebenga A."/>
            <person name="Young D."/>
            <person name="Pisabarro A."/>
            <person name="Eastwood D.C."/>
            <person name="Martin F."/>
            <person name="Cullen D."/>
            <person name="Grigoriev I.V."/>
            <person name="Hibbett D.S."/>
        </authorList>
    </citation>
    <scope>NUCLEOTIDE SEQUENCE [LARGE SCALE GENOMIC DNA]</scope>
    <source>
        <strain evidence="8">TFB10046</strain>
    </source>
</reference>
<keyword evidence="2" id="KW-0808">Transferase</keyword>
<dbReference type="PANTHER" id="PTHR21328">
    <property type="entry name" value="POLY ADP-RIBOSE POLYMERASE FAMILY, MEMBER PARP"/>
    <property type="match status" value="1"/>
</dbReference>
<dbReference type="SUPFAM" id="SSF56399">
    <property type="entry name" value="ADP-ribosylation"/>
    <property type="match status" value="1"/>
</dbReference>
<dbReference type="OMA" id="LVCHCKT"/>
<dbReference type="Gene3D" id="3.90.228.10">
    <property type="match status" value="1"/>
</dbReference>
<evidence type="ECO:0000256" key="4">
    <source>
        <dbReference type="ARBA" id="ARBA00023027"/>
    </source>
</evidence>
<dbReference type="InterPro" id="IPR000608">
    <property type="entry name" value="UBC"/>
</dbReference>
<dbReference type="Gene3D" id="3.10.110.10">
    <property type="entry name" value="Ubiquitin Conjugating Enzyme"/>
    <property type="match status" value="1"/>
</dbReference>
<dbReference type="PROSITE" id="PS50127">
    <property type="entry name" value="UBC_2"/>
    <property type="match status" value="1"/>
</dbReference>
<feature type="region of interest" description="Disordered" evidence="5">
    <location>
        <begin position="1"/>
        <end position="63"/>
    </location>
</feature>